<dbReference type="EMBL" id="JBHSKY010000006">
    <property type="protein sequence ID" value="MFC5278304.1"/>
    <property type="molecule type" value="Genomic_DNA"/>
</dbReference>
<keyword evidence="1" id="KW-0812">Transmembrane</keyword>
<protein>
    <submittedName>
        <fullName evidence="2">Uncharacterized protein</fullName>
    </submittedName>
</protein>
<accession>A0ABD5R039</accession>
<dbReference type="AlphaFoldDB" id="A0ABD5R039"/>
<evidence type="ECO:0000313" key="2">
    <source>
        <dbReference type="EMBL" id="MFC5278304.1"/>
    </source>
</evidence>
<dbReference type="Proteomes" id="UP001596118">
    <property type="component" value="Unassembled WGS sequence"/>
</dbReference>
<name>A0ABD5R039_9EURY</name>
<keyword evidence="3" id="KW-1185">Reference proteome</keyword>
<proteinExistence type="predicted"/>
<feature type="transmembrane region" description="Helical" evidence="1">
    <location>
        <begin position="109"/>
        <end position="136"/>
    </location>
</feature>
<comment type="caution">
    <text evidence="2">The sequence shown here is derived from an EMBL/GenBank/DDBJ whole genome shotgun (WGS) entry which is preliminary data.</text>
</comment>
<gene>
    <name evidence="2" type="ORF">ACFPM1_05955</name>
</gene>
<keyword evidence="1" id="KW-0472">Membrane</keyword>
<sequence>MSRALLPAAVAAVAAGTTAVTRRIAPILLESPVDLPATRVLSVYIAGGRFVSFALVYGLLLGVTYRLGRTGDDSPDGGTVALATGLVAAVAYLVVTAGTLLWLGPQQGAITALLAVGSSVGVGVKLAVVAFAGLALGRSRRPATAADA</sequence>
<organism evidence="2 3">
    <name type="scientific">Halorubrum rubrum</name>
    <dbReference type="NCBI Taxonomy" id="1126240"/>
    <lineage>
        <taxon>Archaea</taxon>
        <taxon>Methanobacteriati</taxon>
        <taxon>Methanobacteriota</taxon>
        <taxon>Stenosarchaea group</taxon>
        <taxon>Halobacteria</taxon>
        <taxon>Halobacteriales</taxon>
        <taxon>Haloferacaceae</taxon>
        <taxon>Halorubrum</taxon>
    </lineage>
</organism>
<keyword evidence="1" id="KW-1133">Transmembrane helix</keyword>
<dbReference type="RefSeq" id="WP_256410507.1">
    <property type="nucleotide sequence ID" value="NZ_JANHDM010000001.1"/>
</dbReference>
<reference evidence="2 3" key="1">
    <citation type="journal article" date="2019" name="Int. J. Syst. Evol. Microbiol.">
        <title>The Global Catalogue of Microorganisms (GCM) 10K type strain sequencing project: providing services to taxonomists for standard genome sequencing and annotation.</title>
        <authorList>
            <consortium name="The Broad Institute Genomics Platform"/>
            <consortium name="The Broad Institute Genome Sequencing Center for Infectious Disease"/>
            <person name="Wu L."/>
            <person name="Ma J."/>
        </authorList>
    </citation>
    <scope>NUCLEOTIDE SEQUENCE [LARGE SCALE GENOMIC DNA]</scope>
    <source>
        <strain evidence="2 3">CGMCC 1.12124</strain>
    </source>
</reference>
<evidence type="ECO:0000313" key="3">
    <source>
        <dbReference type="Proteomes" id="UP001596118"/>
    </source>
</evidence>
<feature type="transmembrane region" description="Helical" evidence="1">
    <location>
        <begin position="43"/>
        <end position="68"/>
    </location>
</feature>
<feature type="transmembrane region" description="Helical" evidence="1">
    <location>
        <begin position="80"/>
        <end position="103"/>
    </location>
</feature>
<evidence type="ECO:0000256" key="1">
    <source>
        <dbReference type="SAM" id="Phobius"/>
    </source>
</evidence>